<feature type="domain" description="HTH cro/C1-type" evidence="2">
    <location>
        <begin position="25"/>
        <end position="72"/>
    </location>
</feature>
<comment type="caution">
    <text evidence="3">The sequence shown here is derived from an EMBL/GenBank/DDBJ whole genome shotgun (WGS) entry which is preliminary data.</text>
</comment>
<reference evidence="3 4" key="1">
    <citation type="submission" date="2018-09" db="EMBL/GenBank/DDBJ databases">
        <title>Comparative genomics of Leucobacter spp.</title>
        <authorList>
            <person name="Reis A.C."/>
            <person name="Kolvenbach B.A."/>
            <person name="Corvini P.F.X."/>
            <person name="Nunes O.C."/>
        </authorList>
    </citation>
    <scope>NUCLEOTIDE SEQUENCE [LARGE SCALE GENOMIC DNA]</scope>
    <source>
        <strain evidence="3 4">TAN 31504</strain>
    </source>
</reference>
<name>A0ABS1SDE9_9MICO</name>
<organism evidence="3 4">
    <name type="scientific">Leucobacter chromiireducens subsp. solipictus</name>
    <dbReference type="NCBI Taxonomy" id="398235"/>
    <lineage>
        <taxon>Bacteria</taxon>
        <taxon>Bacillati</taxon>
        <taxon>Actinomycetota</taxon>
        <taxon>Actinomycetes</taxon>
        <taxon>Micrococcales</taxon>
        <taxon>Microbacteriaceae</taxon>
        <taxon>Leucobacter</taxon>
    </lineage>
</organism>
<sequence length="116" mass="12533">MTMQVVIESDDFSAADRISLLLFMRKMSQSALARALGYSVAGVSRRMTGATEWGFSEMREVARVLDTSVAFLAGETDDMARPDHLRTNDESPAAFATGDSGSVCAPRDSNPRPSDP</sequence>
<dbReference type="SUPFAM" id="SSF47413">
    <property type="entry name" value="lambda repressor-like DNA-binding domains"/>
    <property type="match status" value="1"/>
</dbReference>
<dbReference type="Pfam" id="PF08667">
    <property type="entry name" value="BetR"/>
    <property type="match status" value="1"/>
</dbReference>
<proteinExistence type="predicted"/>
<keyword evidence="4" id="KW-1185">Reference proteome</keyword>
<dbReference type="Gene3D" id="1.10.260.40">
    <property type="entry name" value="lambda repressor-like DNA-binding domains"/>
    <property type="match status" value="1"/>
</dbReference>
<gene>
    <name evidence="3" type="ORF">D3230_04535</name>
</gene>
<protein>
    <submittedName>
        <fullName evidence="3">XRE family transcriptional regulator</fullName>
    </submittedName>
</protein>
<dbReference type="InterPro" id="IPR010982">
    <property type="entry name" value="Lambda_DNA-bd_dom_sf"/>
</dbReference>
<dbReference type="SMART" id="SM00530">
    <property type="entry name" value="HTH_XRE"/>
    <property type="match status" value="1"/>
</dbReference>
<evidence type="ECO:0000313" key="4">
    <source>
        <dbReference type="Proteomes" id="UP001645859"/>
    </source>
</evidence>
<feature type="region of interest" description="Disordered" evidence="1">
    <location>
        <begin position="76"/>
        <end position="116"/>
    </location>
</feature>
<dbReference type="InterPro" id="IPR013975">
    <property type="entry name" value="Tscrpt_reg_BetR_N"/>
</dbReference>
<dbReference type="PROSITE" id="PS50943">
    <property type="entry name" value="HTH_CROC1"/>
    <property type="match status" value="1"/>
</dbReference>
<evidence type="ECO:0000259" key="2">
    <source>
        <dbReference type="PROSITE" id="PS50943"/>
    </source>
</evidence>
<evidence type="ECO:0000256" key="1">
    <source>
        <dbReference type="SAM" id="MobiDB-lite"/>
    </source>
</evidence>
<dbReference type="CDD" id="cd00093">
    <property type="entry name" value="HTH_XRE"/>
    <property type="match status" value="1"/>
</dbReference>
<dbReference type="EMBL" id="QYAC01000002">
    <property type="protein sequence ID" value="MBL3678564.1"/>
    <property type="molecule type" value="Genomic_DNA"/>
</dbReference>
<accession>A0ABS1SDE9</accession>
<dbReference type="Proteomes" id="UP001645859">
    <property type="component" value="Unassembled WGS sequence"/>
</dbReference>
<dbReference type="InterPro" id="IPR001387">
    <property type="entry name" value="Cro/C1-type_HTH"/>
</dbReference>
<evidence type="ECO:0000313" key="3">
    <source>
        <dbReference type="EMBL" id="MBL3678564.1"/>
    </source>
</evidence>
<feature type="compositionally biased region" description="Basic and acidic residues" evidence="1">
    <location>
        <begin position="78"/>
        <end position="89"/>
    </location>
</feature>